<feature type="binding site" evidence="8">
    <location>
        <position position="9"/>
    </location>
    <ligand>
        <name>Zn(2+)</name>
        <dbReference type="ChEBI" id="CHEBI:29105"/>
    </ligand>
</feature>
<evidence type="ECO:0000256" key="7">
    <source>
        <dbReference type="PROSITE-ProRule" id="PRU00042"/>
    </source>
</evidence>
<dbReference type="Pfam" id="PF00096">
    <property type="entry name" value="zf-C2H2"/>
    <property type="match status" value="4"/>
</dbReference>
<dbReference type="GO" id="GO:0005634">
    <property type="term" value="C:nucleus"/>
    <property type="evidence" value="ECO:0007669"/>
    <property type="project" value="UniProtKB-SubCell"/>
</dbReference>
<dbReference type="InterPro" id="IPR022755">
    <property type="entry name" value="Znf_C2H2_jaz"/>
</dbReference>
<evidence type="ECO:0000256" key="8">
    <source>
        <dbReference type="PROSITE-ProRule" id="PRU01263"/>
    </source>
</evidence>
<dbReference type="SUPFAM" id="SSF57716">
    <property type="entry name" value="Glucocorticoid receptor-like (DNA-binding domain)"/>
    <property type="match status" value="1"/>
</dbReference>
<dbReference type="FunCoup" id="B3M0Z2">
    <property type="interactions" value="40"/>
</dbReference>
<organism evidence="11 12">
    <name type="scientific">Drosophila ananassae</name>
    <name type="common">Fruit fly</name>
    <dbReference type="NCBI Taxonomy" id="7217"/>
    <lineage>
        <taxon>Eukaryota</taxon>
        <taxon>Metazoa</taxon>
        <taxon>Ecdysozoa</taxon>
        <taxon>Arthropoda</taxon>
        <taxon>Hexapoda</taxon>
        <taxon>Insecta</taxon>
        <taxon>Pterygota</taxon>
        <taxon>Neoptera</taxon>
        <taxon>Endopterygota</taxon>
        <taxon>Diptera</taxon>
        <taxon>Brachycera</taxon>
        <taxon>Muscomorpha</taxon>
        <taxon>Ephydroidea</taxon>
        <taxon>Drosophilidae</taxon>
        <taxon>Drosophila</taxon>
        <taxon>Sophophora</taxon>
    </lineage>
</organism>
<dbReference type="InterPro" id="IPR012934">
    <property type="entry name" value="Znf_AD"/>
</dbReference>
<evidence type="ECO:0000313" key="11">
    <source>
        <dbReference type="EMBL" id="EDV43221.2"/>
    </source>
</evidence>
<dbReference type="PROSITE" id="PS51915">
    <property type="entry name" value="ZAD"/>
    <property type="match status" value="1"/>
</dbReference>
<keyword evidence="3" id="KW-0677">Repeat</keyword>
<dbReference type="GO" id="GO:0008270">
    <property type="term" value="F:zinc ion binding"/>
    <property type="evidence" value="ECO:0007669"/>
    <property type="project" value="UniProtKB-UniRule"/>
</dbReference>
<sequence length="305" mass="35349">MPNTICRICSKRGATKNIFHPKNRHLQKQIHSITGVQLSYRKELPSHMCQVCVSDLEGAIKFRQRCIISEKQNLSRLSASGSVKDYPDDAVPPTEIDEFLNEMVFTESDESQNECDTALKTDADAESCISEEAKEFASFIVPKPVSKAGPYVCDDCGRSINHWTNFQEHKLRHTGIKDFKCQYSECGKCFATRKELTRHIRRHTGEKPYPCSYCPRRFSDVGSRQQHHRRHRNERFFQCDVCEKSFVSSGCLSKHKMIHTSQKNRQHYCKICDKMFLRISHLKQHFTTSVHLERAQLADTDSIWD</sequence>
<feature type="domain" description="ZAD" evidence="10">
    <location>
        <begin position="4"/>
        <end position="76"/>
    </location>
</feature>
<evidence type="ECO:0008006" key="13">
    <source>
        <dbReference type="Google" id="ProtNLM"/>
    </source>
</evidence>
<evidence type="ECO:0000256" key="6">
    <source>
        <dbReference type="ARBA" id="ARBA00023242"/>
    </source>
</evidence>
<feature type="domain" description="C2H2-type" evidence="9">
    <location>
        <begin position="179"/>
        <end position="208"/>
    </location>
</feature>
<name>B3M0Z2_DROAN</name>
<evidence type="ECO:0000256" key="2">
    <source>
        <dbReference type="ARBA" id="ARBA00022723"/>
    </source>
</evidence>
<evidence type="ECO:0000256" key="3">
    <source>
        <dbReference type="ARBA" id="ARBA00022737"/>
    </source>
</evidence>
<dbReference type="PANTHER" id="PTHR24394">
    <property type="entry name" value="ZINC FINGER PROTEIN"/>
    <property type="match status" value="1"/>
</dbReference>
<dbReference type="GeneID" id="6502624"/>
<dbReference type="KEGG" id="dan:6502624"/>
<keyword evidence="6" id="KW-0539">Nucleus</keyword>
<dbReference type="PANTHER" id="PTHR24394:SF29">
    <property type="entry name" value="MYONEURIN"/>
    <property type="match status" value="1"/>
</dbReference>
<keyword evidence="5 8" id="KW-0862">Zinc</keyword>
<proteinExistence type="predicted"/>
<evidence type="ECO:0000313" key="12">
    <source>
        <dbReference type="Proteomes" id="UP000007801"/>
    </source>
</evidence>
<dbReference type="SMART" id="SM00868">
    <property type="entry name" value="zf-AD"/>
    <property type="match status" value="1"/>
</dbReference>
<feature type="binding site" evidence="8">
    <location>
        <position position="6"/>
    </location>
    <ligand>
        <name>Zn(2+)</name>
        <dbReference type="ChEBI" id="CHEBI:29105"/>
    </ligand>
</feature>
<feature type="binding site" evidence="8">
    <location>
        <position position="52"/>
    </location>
    <ligand>
        <name>Zn(2+)</name>
        <dbReference type="ChEBI" id="CHEBI:29105"/>
    </ligand>
</feature>
<comment type="subcellular location">
    <subcellularLocation>
        <location evidence="1">Nucleus</location>
    </subcellularLocation>
</comment>
<protein>
    <recommendedName>
        <fullName evidence="13">Transcription factor Ouib</fullName>
    </recommendedName>
</protein>
<dbReference type="InterPro" id="IPR036236">
    <property type="entry name" value="Znf_C2H2_sf"/>
</dbReference>
<dbReference type="PROSITE" id="PS50157">
    <property type="entry name" value="ZINC_FINGER_C2H2_2"/>
    <property type="match status" value="5"/>
</dbReference>
<dbReference type="GO" id="GO:0000981">
    <property type="term" value="F:DNA-binding transcription factor activity, RNA polymerase II-specific"/>
    <property type="evidence" value="ECO:0007669"/>
    <property type="project" value="TreeGrafter"/>
</dbReference>
<dbReference type="Pfam" id="PF07776">
    <property type="entry name" value="zf-AD"/>
    <property type="match status" value="1"/>
</dbReference>
<feature type="domain" description="C2H2-type" evidence="9">
    <location>
        <begin position="151"/>
        <end position="178"/>
    </location>
</feature>
<dbReference type="OrthoDB" id="8113227at2759"/>
<keyword evidence="12" id="KW-1185">Reference proteome</keyword>
<dbReference type="FunFam" id="3.30.160.60:FF:000125">
    <property type="entry name" value="Putative zinc finger protein 143"/>
    <property type="match status" value="1"/>
</dbReference>
<keyword evidence="4 7" id="KW-0863">Zinc-finger</keyword>
<feature type="domain" description="C2H2-type" evidence="9">
    <location>
        <begin position="237"/>
        <end position="264"/>
    </location>
</feature>
<dbReference type="SUPFAM" id="SSF57667">
    <property type="entry name" value="beta-beta-alpha zinc fingers"/>
    <property type="match status" value="3"/>
</dbReference>
<evidence type="ECO:0000256" key="5">
    <source>
        <dbReference type="ARBA" id="ARBA00022833"/>
    </source>
</evidence>
<gene>
    <name evidence="11" type="primary">Dana\GF19884</name>
    <name evidence="11" type="synonym">dana_GLEANR_22291</name>
    <name evidence="11" type="ORF">GF19884</name>
</gene>
<dbReference type="Gene3D" id="3.40.1800.20">
    <property type="match status" value="1"/>
</dbReference>
<evidence type="ECO:0000256" key="1">
    <source>
        <dbReference type="ARBA" id="ARBA00004123"/>
    </source>
</evidence>
<evidence type="ECO:0000256" key="4">
    <source>
        <dbReference type="ARBA" id="ARBA00022771"/>
    </source>
</evidence>
<dbReference type="PROSITE" id="PS00028">
    <property type="entry name" value="ZINC_FINGER_C2H2_1"/>
    <property type="match status" value="5"/>
</dbReference>
<dbReference type="AlphaFoldDB" id="B3M0Z2"/>
<feature type="binding site" evidence="8">
    <location>
        <position position="49"/>
    </location>
    <ligand>
        <name>Zn(2+)</name>
        <dbReference type="ChEBI" id="CHEBI:29105"/>
    </ligand>
</feature>
<accession>B3M0Z2</accession>
<dbReference type="FunFam" id="3.30.160.60:FF:000446">
    <property type="entry name" value="Zinc finger protein"/>
    <property type="match status" value="2"/>
</dbReference>
<dbReference type="Gene3D" id="3.30.160.60">
    <property type="entry name" value="Classic Zinc Finger"/>
    <property type="match status" value="5"/>
</dbReference>
<feature type="domain" description="C2H2-type" evidence="9">
    <location>
        <begin position="209"/>
        <end position="236"/>
    </location>
</feature>
<dbReference type="Proteomes" id="UP000007801">
    <property type="component" value="Unassembled WGS sequence"/>
</dbReference>
<dbReference type="SMART" id="SM00355">
    <property type="entry name" value="ZnF_C2H2"/>
    <property type="match status" value="5"/>
</dbReference>
<dbReference type="EMBL" id="CH902617">
    <property type="protein sequence ID" value="EDV43221.2"/>
    <property type="molecule type" value="Genomic_DNA"/>
</dbReference>
<dbReference type="SMR" id="B3M0Z2"/>
<dbReference type="HOGENOM" id="CLU_002678_94_3_1"/>
<dbReference type="Pfam" id="PF12171">
    <property type="entry name" value="zf-C2H2_jaz"/>
    <property type="match status" value="1"/>
</dbReference>
<evidence type="ECO:0000259" key="10">
    <source>
        <dbReference type="PROSITE" id="PS51915"/>
    </source>
</evidence>
<reference evidence="11 12" key="1">
    <citation type="journal article" date="2007" name="Nature">
        <title>Evolution of genes and genomes on the Drosophila phylogeny.</title>
        <authorList>
            <consortium name="Drosophila 12 Genomes Consortium"/>
            <person name="Clark A.G."/>
            <person name="Eisen M.B."/>
            <person name="Smith D.R."/>
            <person name="Bergman C.M."/>
            <person name="Oliver B."/>
            <person name="Markow T.A."/>
            <person name="Kaufman T.C."/>
            <person name="Kellis M."/>
            <person name="Gelbart W."/>
            <person name="Iyer V.N."/>
            <person name="Pollard D.A."/>
            <person name="Sackton T.B."/>
            <person name="Larracuente A.M."/>
            <person name="Singh N.D."/>
            <person name="Abad J.P."/>
            <person name="Abt D.N."/>
            <person name="Adryan B."/>
            <person name="Aguade M."/>
            <person name="Akashi H."/>
            <person name="Anderson W.W."/>
            <person name="Aquadro C.F."/>
            <person name="Ardell D.H."/>
            <person name="Arguello R."/>
            <person name="Artieri C.G."/>
            <person name="Barbash D.A."/>
            <person name="Barker D."/>
            <person name="Barsanti P."/>
            <person name="Batterham P."/>
            <person name="Batzoglou S."/>
            <person name="Begun D."/>
            <person name="Bhutkar A."/>
            <person name="Blanco E."/>
            <person name="Bosak S.A."/>
            <person name="Bradley R.K."/>
            <person name="Brand A.D."/>
            <person name="Brent M.R."/>
            <person name="Brooks A.N."/>
            <person name="Brown R.H."/>
            <person name="Butlin R.K."/>
            <person name="Caggese C."/>
            <person name="Calvi B.R."/>
            <person name="Bernardo de Carvalho A."/>
            <person name="Caspi A."/>
            <person name="Castrezana S."/>
            <person name="Celniker S.E."/>
            <person name="Chang J.L."/>
            <person name="Chapple C."/>
            <person name="Chatterji S."/>
            <person name="Chinwalla A."/>
            <person name="Civetta A."/>
            <person name="Clifton S.W."/>
            <person name="Comeron J.M."/>
            <person name="Costello J.C."/>
            <person name="Coyne J.A."/>
            <person name="Daub J."/>
            <person name="David R.G."/>
            <person name="Delcher A.L."/>
            <person name="Delehaunty K."/>
            <person name="Do C.B."/>
            <person name="Ebling H."/>
            <person name="Edwards K."/>
            <person name="Eickbush T."/>
            <person name="Evans J.D."/>
            <person name="Filipski A."/>
            <person name="Findeiss S."/>
            <person name="Freyhult E."/>
            <person name="Fulton L."/>
            <person name="Fulton R."/>
            <person name="Garcia A.C."/>
            <person name="Gardiner A."/>
            <person name="Garfield D.A."/>
            <person name="Garvin B.E."/>
            <person name="Gibson G."/>
            <person name="Gilbert D."/>
            <person name="Gnerre S."/>
            <person name="Godfrey J."/>
            <person name="Good R."/>
            <person name="Gotea V."/>
            <person name="Gravely B."/>
            <person name="Greenberg A.J."/>
            <person name="Griffiths-Jones S."/>
            <person name="Gross S."/>
            <person name="Guigo R."/>
            <person name="Gustafson E.A."/>
            <person name="Haerty W."/>
            <person name="Hahn M.W."/>
            <person name="Halligan D.L."/>
            <person name="Halpern A.L."/>
            <person name="Halter G.M."/>
            <person name="Han M.V."/>
            <person name="Heger A."/>
            <person name="Hillier L."/>
            <person name="Hinrichs A.S."/>
            <person name="Holmes I."/>
            <person name="Hoskins R.A."/>
            <person name="Hubisz M.J."/>
            <person name="Hultmark D."/>
            <person name="Huntley M.A."/>
            <person name="Jaffe D.B."/>
            <person name="Jagadeeshan S."/>
            <person name="Jeck W.R."/>
            <person name="Johnson J."/>
            <person name="Jones C.D."/>
            <person name="Jordan W.C."/>
            <person name="Karpen G.H."/>
            <person name="Kataoka E."/>
            <person name="Keightley P.D."/>
            <person name="Kheradpour P."/>
            <person name="Kirkness E.F."/>
            <person name="Koerich L.B."/>
            <person name="Kristiansen K."/>
            <person name="Kudrna D."/>
            <person name="Kulathinal R.J."/>
            <person name="Kumar S."/>
            <person name="Kwok R."/>
            <person name="Lander E."/>
            <person name="Langley C.H."/>
            <person name="Lapoint R."/>
            <person name="Lazzaro B.P."/>
            <person name="Lee S.J."/>
            <person name="Levesque L."/>
            <person name="Li R."/>
            <person name="Lin C.F."/>
            <person name="Lin M.F."/>
            <person name="Lindblad-Toh K."/>
            <person name="Llopart A."/>
            <person name="Long M."/>
            <person name="Low L."/>
            <person name="Lozovsky E."/>
            <person name="Lu J."/>
            <person name="Luo M."/>
            <person name="Machado C.A."/>
            <person name="Makalowski W."/>
            <person name="Marzo M."/>
            <person name="Matsuda M."/>
            <person name="Matzkin L."/>
            <person name="McAllister B."/>
            <person name="McBride C.S."/>
            <person name="McKernan B."/>
            <person name="McKernan K."/>
            <person name="Mendez-Lago M."/>
            <person name="Minx P."/>
            <person name="Mollenhauer M.U."/>
            <person name="Montooth K."/>
            <person name="Mount S.M."/>
            <person name="Mu X."/>
            <person name="Myers E."/>
            <person name="Negre B."/>
            <person name="Newfeld S."/>
            <person name="Nielsen R."/>
            <person name="Noor M.A."/>
            <person name="O'Grady P."/>
            <person name="Pachter L."/>
            <person name="Papaceit M."/>
            <person name="Parisi M.J."/>
            <person name="Parisi M."/>
            <person name="Parts L."/>
            <person name="Pedersen J.S."/>
            <person name="Pesole G."/>
            <person name="Phillippy A.M."/>
            <person name="Ponting C.P."/>
            <person name="Pop M."/>
            <person name="Porcelli D."/>
            <person name="Powell J.R."/>
            <person name="Prohaska S."/>
            <person name="Pruitt K."/>
            <person name="Puig M."/>
            <person name="Quesneville H."/>
            <person name="Ram K.R."/>
            <person name="Rand D."/>
            <person name="Rasmussen M.D."/>
            <person name="Reed L.K."/>
            <person name="Reenan R."/>
            <person name="Reily A."/>
            <person name="Remington K.A."/>
            <person name="Rieger T.T."/>
            <person name="Ritchie M.G."/>
            <person name="Robin C."/>
            <person name="Rogers Y.H."/>
            <person name="Rohde C."/>
            <person name="Rozas J."/>
            <person name="Rubenfield M.J."/>
            <person name="Ruiz A."/>
            <person name="Russo S."/>
            <person name="Salzberg S.L."/>
            <person name="Sanchez-Gracia A."/>
            <person name="Saranga D.J."/>
            <person name="Sato H."/>
            <person name="Schaeffer S.W."/>
            <person name="Schatz M.C."/>
            <person name="Schlenke T."/>
            <person name="Schwartz R."/>
            <person name="Segarra C."/>
            <person name="Singh R.S."/>
            <person name="Sirot L."/>
            <person name="Sirota M."/>
            <person name="Sisneros N.B."/>
            <person name="Smith C.D."/>
            <person name="Smith T.F."/>
            <person name="Spieth J."/>
            <person name="Stage D.E."/>
            <person name="Stark A."/>
            <person name="Stephan W."/>
            <person name="Strausberg R.L."/>
            <person name="Strempel S."/>
            <person name="Sturgill D."/>
            <person name="Sutton G."/>
            <person name="Sutton G.G."/>
            <person name="Tao W."/>
            <person name="Teichmann S."/>
            <person name="Tobari Y.N."/>
            <person name="Tomimura Y."/>
            <person name="Tsolas J.M."/>
            <person name="Valente V.L."/>
            <person name="Venter E."/>
            <person name="Venter J.C."/>
            <person name="Vicario S."/>
            <person name="Vieira F.G."/>
            <person name="Vilella A.J."/>
            <person name="Villasante A."/>
            <person name="Walenz B."/>
            <person name="Wang J."/>
            <person name="Wasserman M."/>
            <person name="Watts T."/>
            <person name="Wilson D."/>
            <person name="Wilson R.K."/>
            <person name="Wing R.A."/>
            <person name="Wolfner M.F."/>
            <person name="Wong A."/>
            <person name="Wong G.K."/>
            <person name="Wu C.I."/>
            <person name="Wu G."/>
            <person name="Yamamoto D."/>
            <person name="Yang H.P."/>
            <person name="Yang S.P."/>
            <person name="Yorke J.A."/>
            <person name="Yoshida K."/>
            <person name="Zdobnov E."/>
            <person name="Zhang P."/>
            <person name="Zhang Y."/>
            <person name="Zimin A.V."/>
            <person name="Baldwin J."/>
            <person name="Abdouelleil A."/>
            <person name="Abdulkadir J."/>
            <person name="Abebe A."/>
            <person name="Abera B."/>
            <person name="Abreu J."/>
            <person name="Acer S.C."/>
            <person name="Aftuck L."/>
            <person name="Alexander A."/>
            <person name="An P."/>
            <person name="Anderson E."/>
            <person name="Anderson S."/>
            <person name="Arachi H."/>
            <person name="Azer M."/>
            <person name="Bachantsang P."/>
            <person name="Barry A."/>
            <person name="Bayul T."/>
            <person name="Berlin A."/>
            <person name="Bessette D."/>
            <person name="Bloom T."/>
            <person name="Blye J."/>
            <person name="Boguslavskiy L."/>
            <person name="Bonnet C."/>
            <person name="Boukhgalter B."/>
            <person name="Bourzgui I."/>
            <person name="Brown A."/>
            <person name="Cahill P."/>
            <person name="Channer S."/>
            <person name="Cheshatsang Y."/>
            <person name="Chuda L."/>
            <person name="Citroen M."/>
            <person name="Collymore A."/>
            <person name="Cooke P."/>
            <person name="Costello M."/>
            <person name="D'Aco K."/>
            <person name="Daza R."/>
            <person name="De Haan G."/>
            <person name="DeGray S."/>
            <person name="DeMaso C."/>
            <person name="Dhargay N."/>
            <person name="Dooley K."/>
            <person name="Dooley E."/>
            <person name="Doricent M."/>
            <person name="Dorje P."/>
            <person name="Dorjee K."/>
            <person name="Dupes A."/>
            <person name="Elong R."/>
            <person name="Falk J."/>
            <person name="Farina A."/>
            <person name="Faro S."/>
            <person name="Ferguson D."/>
            <person name="Fisher S."/>
            <person name="Foley C.D."/>
            <person name="Franke A."/>
            <person name="Friedrich D."/>
            <person name="Gadbois L."/>
            <person name="Gearin G."/>
            <person name="Gearin C.R."/>
            <person name="Giannoukos G."/>
            <person name="Goode T."/>
            <person name="Graham J."/>
            <person name="Grandbois E."/>
            <person name="Grewal S."/>
            <person name="Gyaltsen K."/>
            <person name="Hafez N."/>
            <person name="Hagos B."/>
            <person name="Hall J."/>
            <person name="Henson C."/>
            <person name="Hollinger A."/>
            <person name="Honan T."/>
            <person name="Huard M.D."/>
            <person name="Hughes L."/>
            <person name="Hurhula B."/>
            <person name="Husby M.E."/>
            <person name="Kamat A."/>
            <person name="Kanga B."/>
            <person name="Kashin S."/>
            <person name="Khazanovich D."/>
            <person name="Kisner P."/>
            <person name="Lance K."/>
            <person name="Lara M."/>
            <person name="Lee W."/>
            <person name="Lennon N."/>
            <person name="Letendre F."/>
            <person name="LeVine R."/>
            <person name="Lipovsky A."/>
            <person name="Liu X."/>
            <person name="Liu J."/>
            <person name="Liu S."/>
            <person name="Lokyitsang T."/>
            <person name="Lokyitsang Y."/>
            <person name="Lubonja R."/>
            <person name="Lui A."/>
            <person name="MacDonald P."/>
            <person name="Magnisalis V."/>
            <person name="Maru K."/>
            <person name="Matthews C."/>
            <person name="McCusker W."/>
            <person name="McDonough S."/>
            <person name="Mehta T."/>
            <person name="Meldrim J."/>
            <person name="Meneus L."/>
            <person name="Mihai O."/>
            <person name="Mihalev A."/>
            <person name="Mihova T."/>
            <person name="Mittelman R."/>
            <person name="Mlenga V."/>
            <person name="Montmayeur A."/>
            <person name="Mulrain L."/>
            <person name="Navidi A."/>
            <person name="Naylor J."/>
            <person name="Negash T."/>
            <person name="Nguyen T."/>
            <person name="Nguyen N."/>
            <person name="Nicol R."/>
            <person name="Norbu C."/>
            <person name="Norbu N."/>
            <person name="Novod N."/>
            <person name="O'Neill B."/>
            <person name="Osman S."/>
            <person name="Markiewicz E."/>
            <person name="Oyono O.L."/>
            <person name="Patti C."/>
            <person name="Phunkhang P."/>
            <person name="Pierre F."/>
            <person name="Priest M."/>
            <person name="Raghuraman S."/>
            <person name="Rege F."/>
            <person name="Reyes R."/>
            <person name="Rise C."/>
            <person name="Rogov P."/>
            <person name="Ross K."/>
            <person name="Ryan E."/>
            <person name="Settipalli S."/>
            <person name="Shea T."/>
            <person name="Sherpa N."/>
            <person name="Shi L."/>
            <person name="Shih D."/>
            <person name="Sparrow T."/>
            <person name="Spaulding J."/>
            <person name="Stalker J."/>
            <person name="Stange-Thomann N."/>
            <person name="Stavropoulos S."/>
            <person name="Stone C."/>
            <person name="Strader C."/>
            <person name="Tesfaye S."/>
            <person name="Thomson T."/>
            <person name="Thoulutsang Y."/>
            <person name="Thoulutsang D."/>
            <person name="Topham K."/>
            <person name="Topping I."/>
            <person name="Tsamla T."/>
            <person name="Vassiliev H."/>
            <person name="Vo A."/>
            <person name="Wangchuk T."/>
            <person name="Wangdi T."/>
            <person name="Weiand M."/>
            <person name="Wilkinson J."/>
            <person name="Wilson A."/>
            <person name="Yadav S."/>
            <person name="Young G."/>
            <person name="Yu Q."/>
            <person name="Zembek L."/>
            <person name="Zhong D."/>
            <person name="Zimmer A."/>
            <person name="Zwirko Z."/>
            <person name="Jaffe D.B."/>
            <person name="Alvarez P."/>
            <person name="Brockman W."/>
            <person name="Butler J."/>
            <person name="Chin C."/>
            <person name="Gnerre S."/>
            <person name="Grabherr M."/>
            <person name="Kleber M."/>
            <person name="Mauceli E."/>
            <person name="MacCallum I."/>
        </authorList>
    </citation>
    <scope>NUCLEOTIDE SEQUENCE [LARGE SCALE GENOMIC DNA]</scope>
    <source>
        <strain evidence="12">Tucson 14024-0371.13</strain>
    </source>
</reference>
<dbReference type="InterPro" id="IPR013087">
    <property type="entry name" value="Znf_C2H2_type"/>
</dbReference>
<keyword evidence="2 8" id="KW-0479">Metal-binding</keyword>
<evidence type="ECO:0000259" key="9">
    <source>
        <dbReference type="PROSITE" id="PS50157"/>
    </source>
</evidence>
<feature type="domain" description="C2H2-type" evidence="9">
    <location>
        <begin position="267"/>
        <end position="296"/>
    </location>
</feature>
<dbReference type="InParanoid" id="B3M0Z2"/>